<dbReference type="Proteomes" id="UP000634136">
    <property type="component" value="Unassembled WGS sequence"/>
</dbReference>
<evidence type="ECO:0000256" key="4">
    <source>
        <dbReference type="RuleBase" id="RU003690"/>
    </source>
</evidence>
<dbReference type="PANTHER" id="PTHR10353:SF137">
    <property type="entry name" value="MYROSINASE 3-RELATED"/>
    <property type="match status" value="1"/>
</dbReference>
<comment type="similarity">
    <text evidence="1 4">Belongs to the glycosyl hydrolase 1 family.</text>
</comment>
<dbReference type="OrthoDB" id="65569at2759"/>
<comment type="caution">
    <text evidence="6">The sequence shown here is derived from an EMBL/GenBank/DDBJ whole genome shotgun (WGS) entry which is preliminary data.</text>
</comment>
<gene>
    <name evidence="6" type="ORF">G2W53_022202</name>
</gene>
<dbReference type="GO" id="GO:0005975">
    <property type="term" value="P:carbohydrate metabolic process"/>
    <property type="evidence" value="ECO:0007669"/>
    <property type="project" value="InterPro"/>
</dbReference>
<accession>A0A834WK95</accession>
<dbReference type="InterPro" id="IPR017853">
    <property type="entry name" value="GH"/>
</dbReference>
<dbReference type="GO" id="GO:0008422">
    <property type="term" value="F:beta-glucosidase activity"/>
    <property type="evidence" value="ECO:0007669"/>
    <property type="project" value="TreeGrafter"/>
</dbReference>
<organism evidence="6 7">
    <name type="scientific">Senna tora</name>
    <dbReference type="NCBI Taxonomy" id="362788"/>
    <lineage>
        <taxon>Eukaryota</taxon>
        <taxon>Viridiplantae</taxon>
        <taxon>Streptophyta</taxon>
        <taxon>Embryophyta</taxon>
        <taxon>Tracheophyta</taxon>
        <taxon>Spermatophyta</taxon>
        <taxon>Magnoliopsida</taxon>
        <taxon>eudicotyledons</taxon>
        <taxon>Gunneridae</taxon>
        <taxon>Pentapetalae</taxon>
        <taxon>rosids</taxon>
        <taxon>fabids</taxon>
        <taxon>Fabales</taxon>
        <taxon>Fabaceae</taxon>
        <taxon>Caesalpinioideae</taxon>
        <taxon>Cassia clade</taxon>
        <taxon>Senna</taxon>
    </lineage>
</organism>
<keyword evidence="5" id="KW-0732">Signal</keyword>
<dbReference type="AlphaFoldDB" id="A0A834WK95"/>
<evidence type="ECO:0000256" key="3">
    <source>
        <dbReference type="ARBA" id="ARBA00023295"/>
    </source>
</evidence>
<dbReference type="EMBL" id="JAAIUW010000007">
    <property type="protein sequence ID" value="KAF7824058.1"/>
    <property type="molecule type" value="Genomic_DNA"/>
</dbReference>
<reference evidence="6" key="1">
    <citation type="submission" date="2020-09" db="EMBL/GenBank/DDBJ databases">
        <title>Genome-Enabled Discovery of Anthraquinone Biosynthesis in Senna tora.</title>
        <authorList>
            <person name="Kang S.-H."/>
            <person name="Pandey R.P."/>
            <person name="Lee C.-M."/>
            <person name="Sim J.-S."/>
            <person name="Jeong J.-T."/>
            <person name="Choi B.-S."/>
            <person name="Jung M."/>
            <person name="Ginzburg D."/>
            <person name="Zhao K."/>
            <person name="Won S.Y."/>
            <person name="Oh T.-J."/>
            <person name="Yu Y."/>
            <person name="Kim N.-H."/>
            <person name="Lee O.R."/>
            <person name="Lee T.-H."/>
            <person name="Bashyal P."/>
            <person name="Kim T.-S."/>
            <person name="Lee W.-H."/>
            <person name="Kawkins C."/>
            <person name="Kim C.-K."/>
            <person name="Kim J.S."/>
            <person name="Ahn B.O."/>
            <person name="Rhee S.Y."/>
            <person name="Sohng J.K."/>
        </authorList>
    </citation>
    <scope>NUCLEOTIDE SEQUENCE</scope>
    <source>
        <tissue evidence="6">Leaf</tissue>
    </source>
</reference>
<keyword evidence="3" id="KW-0326">Glycosidase</keyword>
<evidence type="ECO:0000256" key="1">
    <source>
        <dbReference type="ARBA" id="ARBA00010838"/>
    </source>
</evidence>
<name>A0A834WK95_9FABA</name>
<proteinExistence type="inferred from homology"/>
<dbReference type="InterPro" id="IPR001360">
    <property type="entry name" value="Glyco_hydro_1"/>
</dbReference>
<dbReference type="SUPFAM" id="SSF51445">
    <property type="entry name" value="(Trans)glycosidases"/>
    <property type="match status" value="1"/>
</dbReference>
<protein>
    <submittedName>
        <fullName evidence="6">Beta-glucosidase 12-like</fullName>
    </submittedName>
</protein>
<dbReference type="Gene3D" id="3.20.20.80">
    <property type="entry name" value="Glycosidases"/>
    <property type="match status" value="1"/>
</dbReference>
<evidence type="ECO:0000256" key="2">
    <source>
        <dbReference type="ARBA" id="ARBA00022801"/>
    </source>
</evidence>
<evidence type="ECO:0000313" key="7">
    <source>
        <dbReference type="Proteomes" id="UP000634136"/>
    </source>
</evidence>
<evidence type="ECO:0000313" key="6">
    <source>
        <dbReference type="EMBL" id="KAF7824058.1"/>
    </source>
</evidence>
<feature type="signal peptide" evidence="5">
    <location>
        <begin position="1"/>
        <end position="28"/>
    </location>
</feature>
<keyword evidence="7" id="KW-1185">Reference proteome</keyword>
<sequence length="193" mass="22101">MALKGNNMVIVIMGVLVLVMNMMAAVEAIVVDVASLNRSSFPAGFVFGTSSSAYISEKISDRSNGDVAVDSYHRYKEDVGIMKSINLYAYRFSISWSRILPSLQPFVTLFHWDLPQTLQDEYGGFFNSRIINDFEEYAEVCFKEFGDRVKYWITLNEPWTYSMNIYTSTNPYLASHYQLLAHAAIVKLYKTKY</sequence>
<feature type="chain" id="PRO_5032469106" evidence="5">
    <location>
        <begin position="29"/>
        <end position="193"/>
    </location>
</feature>
<evidence type="ECO:0000256" key="5">
    <source>
        <dbReference type="SAM" id="SignalP"/>
    </source>
</evidence>
<dbReference type="PANTHER" id="PTHR10353">
    <property type="entry name" value="GLYCOSYL HYDROLASE"/>
    <property type="match status" value="1"/>
</dbReference>
<keyword evidence="2" id="KW-0378">Hydrolase</keyword>
<dbReference type="Pfam" id="PF00232">
    <property type="entry name" value="Glyco_hydro_1"/>
    <property type="match status" value="2"/>
</dbReference>